<dbReference type="Proteomes" id="UP000532194">
    <property type="component" value="Unassembled WGS sequence"/>
</dbReference>
<comment type="caution">
    <text evidence="5">The sequence shown here is derived from an EMBL/GenBank/DDBJ whole genome shotgun (WGS) entry which is preliminary data.</text>
</comment>
<accession>A0A7Y0HRZ6</accession>
<feature type="signal peptide" evidence="4">
    <location>
        <begin position="1"/>
        <end position="24"/>
    </location>
</feature>
<dbReference type="PROSITE" id="PS51257">
    <property type="entry name" value="PROKAR_LIPOPROTEIN"/>
    <property type="match status" value="1"/>
</dbReference>
<organism evidence="5 6">
    <name type="scientific">Bifidobacterium oedipodis</name>
    <dbReference type="NCBI Taxonomy" id="2675322"/>
    <lineage>
        <taxon>Bacteria</taxon>
        <taxon>Bacillati</taxon>
        <taxon>Actinomycetota</taxon>
        <taxon>Actinomycetes</taxon>
        <taxon>Bifidobacteriales</taxon>
        <taxon>Bifidobacteriaceae</taxon>
        <taxon>Bifidobacterium</taxon>
    </lineage>
</organism>
<evidence type="ECO:0000256" key="2">
    <source>
        <dbReference type="ARBA" id="ARBA00022729"/>
    </source>
</evidence>
<sequence length="220" mass="23724">MKKNKLAALLAMIAAGSMAFTLSACGNTNNASDDTKSDNSTSETKTDDSGSDDSADSGAAFEEIPIPGADGKEDQHVGPLNVAAVYFQPVDMEPAGMGLSAAESNLHLEADIHALADNNLGYAEGDFIPKLTVDYVIQDKNDASNKQEGTFMEMNASDGPHYGANLKLDKDGEYTLTFKIHSPAENGWMLHVDKETGVTGHFWTEPLEATFDWDYTVHQW</sequence>
<evidence type="ECO:0000256" key="4">
    <source>
        <dbReference type="SAM" id="SignalP"/>
    </source>
</evidence>
<dbReference type="InterPro" id="IPR018470">
    <property type="entry name" value="Metal-bd_Tp34-typ"/>
</dbReference>
<dbReference type="InterPro" id="IPR038482">
    <property type="entry name" value="Tp34-type_sf"/>
</dbReference>
<keyword evidence="2 4" id="KW-0732">Signal</keyword>
<reference evidence="5 6" key="1">
    <citation type="submission" date="2020-02" db="EMBL/GenBank/DDBJ databases">
        <title>Characterization of phylogenetic diversity of novel bifidobacterial species isolated in Czech ZOOs.</title>
        <authorList>
            <person name="Lugli G.A."/>
            <person name="Vera N.B."/>
            <person name="Ventura M."/>
        </authorList>
    </citation>
    <scope>NUCLEOTIDE SEQUENCE [LARGE SCALE GENOMIC DNA]</scope>
    <source>
        <strain evidence="5 6">DSM 109957</strain>
    </source>
</reference>
<dbReference type="Gene3D" id="2.60.40.2480">
    <property type="entry name" value="Periplasmic metal-binding protein Tp34-type"/>
    <property type="match status" value="1"/>
</dbReference>
<proteinExistence type="inferred from homology"/>
<feature type="compositionally biased region" description="Polar residues" evidence="3">
    <location>
        <begin position="27"/>
        <end position="43"/>
    </location>
</feature>
<evidence type="ECO:0000256" key="1">
    <source>
        <dbReference type="ARBA" id="ARBA00010013"/>
    </source>
</evidence>
<comment type="similarity">
    <text evidence="1">Belongs to the UPF0423 family.</text>
</comment>
<evidence type="ECO:0000256" key="3">
    <source>
        <dbReference type="SAM" id="MobiDB-lite"/>
    </source>
</evidence>
<feature type="region of interest" description="Disordered" evidence="3">
    <location>
        <begin position="27"/>
        <end position="75"/>
    </location>
</feature>
<evidence type="ECO:0000313" key="6">
    <source>
        <dbReference type="Proteomes" id="UP000532194"/>
    </source>
</evidence>
<dbReference type="AlphaFoldDB" id="A0A7Y0HRZ6"/>
<dbReference type="Pfam" id="PF10634">
    <property type="entry name" value="Iron_transport"/>
    <property type="match status" value="1"/>
</dbReference>
<gene>
    <name evidence="5" type="ORF">G1C95_0636</name>
</gene>
<feature type="chain" id="PRO_5039356601" evidence="4">
    <location>
        <begin position="25"/>
        <end position="220"/>
    </location>
</feature>
<protein>
    <submittedName>
        <fullName evidence="5">Amino acid ABC transporter substrate-binding protein</fullName>
    </submittedName>
</protein>
<keyword evidence="6" id="KW-1185">Reference proteome</keyword>
<dbReference type="EMBL" id="JAAIII010000001">
    <property type="protein sequence ID" value="NMM93451.1"/>
    <property type="molecule type" value="Genomic_DNA"/>
</dbReference>
<name>A0A7Y0HRZ6_9BIFI</name>
<evidence type="ECO:0000313" key="5">
    <source>
        <dbReference type="EMBL" id="NMM93451.1"/>
    </source>
</evidence>